<dbReference type="OrthoDB" id="8559252at2"/>
<accession>A0A1W6SQJ2</accession>
<dbReference type="eggNOG" id="ENOG503177J">
    <property type="taxonomic scope" value="Bacteria"/>
</dbReference>
<keyword evidence="2" id="KW-1185">Reference proteome</keyword>
<dbReference type="KEGG" id="nlc:EBAPG3_009915"/>
<dbReference type="PROSITE" id="PS51257">
    <property type="entry name" value="PROKAR_LIPOPROTEIN"/>
    <property type="match status" value="1"/>
</dbReference>
<name>A0A1W6SQJ2_9PROT</name>
<dbReference type="Proteomes" id="UP000012179">
    <property type="component" value="Chromosome"/>
</dbReference>
<protein>
    <submittedName>
        <fullName evidence="1">Uncharacterized protein</fullName>
    </submittedName>
</protein>
<sequence>MPDRFAVWATLLATPLIVGCAQIKSFTVAPSTICPGESVRVDWLASGNSGNATLDSVPVLAGTGEVPEEGSRFFTPGQNTRFILKVPGALKNAQREWDVQVVPDQSSRLLGGIAQCGGEPRSVSASFTIQRESTSARVRAILITNNYPRPLSISKDGMEVDIPPSGATDGFKNTSIIGTWTIRSPVGPGEACDNALKAVARRLTIKTQMNCGE</sequence>
<dbReference type="RefSeq" id="WP_004178644.1">
    <property type="nucleotide sequence ID" value="NZ_CP021106.3"/>
</dbReference>
<dbReference type="AlphaFoldDB" id="A0A1W6SQJ2"/>
<evidence type="ECO:0000313" key="1">
    <source>
        <dbReference type="EMBL" id="ARO88061.1"/>
    </source>
</evidence>
<organism evidence="1 2">
    <name type="scientific">Nitrosospira lacus</name>
    <dbReference type="NCBI Taxonomy" id="1288494"/>
    <lineage>
        <taxon>Bacteria</taxon>
        <taxon>Pseudomonadati</taxon>
        <taxon>Pseudomonadota</taxon>
        <taxon>Betaproteobacteria</taxon>
        <taxon>Nitrosomonadales</taxon>
        <taxon>Nitrosomonadaceae</taxon>
        <taxon>Nitrosospira</taxon>
    </lineage>
</organism>
<reference evidence="1 2" key="1">
    <citation type="journal article" date="2015" name="Int. J. Syst. Evol. Microbiol.">
        <title>Nitrosospira lacus sp. nov., a psychrotolerant, ammonia-oxidizing bacterium from sandy lake sediment.</title>
        <authorList>
            <person name="Urakawa H."/>
            <person name="Garcia J.C."/>
            <person name="Nielsen J.L."/>
            <person name="Le V.Q."/>
            <person name="Kozlowski J.A."/>
            <person name="Stein L.Y."/>
            <person name="Lim C.K."/>
            <person name="Pommerening-Roser A."/>
            <person name="Martens-Habbena W."/>
            <person name="Stahl D.A."/>
            <person name="Klotz M.G."/>
        </authorList>
    </citation>
    <scope>NUCLEOTIDE SEQUENCE [LARGE SCALE GENOMIC DNA]</scope>
    <source>
        <strain evidence="1 2">APG3</strain>
    </source>
</reference>
<dbReference type="EMBL" id="CP021106">
    <property type="protein sequence ID" value="ARO88061.1"/>
    <property type="molecule type" value="Genomic_DNA"/>
</dbReference>
<gene>
    <name evidence="1" type="ORF">EBAPG3_009915</name>
</gene>
<evidence type="ECO:0000313" key="2">
    <source>
        <dbReference type="Proteomes" id="UP000012179"/>
    </source>
</evidence>
<proteinExistence type="predicted"/>